<accession>A0ABN3HJX9</accession>
<keyword evidence="9" id="KW-1185">Reference proteome</keyword>
<dbReference type="PROSITE" id="PS00211">
    <property type="entry name" value="ABC_TRANSPORTER_1"/>
    <property type="match status" value="1"/>
</dbReference>
<feature type="region of interest" description="Disordered" evidence="6">
    <location>
        <begin position="1"/>
        <end position="27"/>
    </location>
</feature>
<dbReference type="GO" id="GO:0005524">
    <property type="term" value="F:ATP binding"/>
    <property type="evidence" value="ECO:0007669"/>
    <property type="project" value="UniProtKB-KW"/>
</dbReference>
<evidence type="ECO:0000256" key="4">
    <source>
        <dbReference type="ARBA" id="ARBA00022840"/>
    </source>
</evidence>
<organism evidence="8 9">
    <name type="scientific">Gordonia cholesterolivorans</name>
    <dbReference type="NCBI Taxonomy" id="559625"/>
    <lineage>
        <taxon>Bacteria</taxon>
        <taxon>Bacillati</taxon>
        <taxon>Actinomycetota</taxon>
        <taxon>Actinomycetes</taxon>
        <taxon>Mycobacteriales</taxon>
        <taxon>Gordoniaceae</taxon>
        <taxon>Gordonia</taxon>
    </lineage>
</organism>
<proteinExistence type="predicted"/>
<evidence type="ECO:0000259" key="7">
    <source>
        <dbReference type="PROSITE" id="PS50893"/>
    </source>
</evidence>
<name>A0ABN3HJX9_9ACTN</name>
<evidence type="ECO:0000313" key="9">
    <source>
        <dbReference type="Proteomes" id="UP001501170"/>
    </source>
</evidence>
<feature type="compositionally biased region" description="Basic and acidic residues" evidence="6">
    <location>
        <begin position="1"/>
        <end position="12"/>
    </location>
</feature>
<comment type="caution">
    <text evidence="8">The sequence shown here is derived from an EMBL/GenBank/DDBJ whole genome shotgun (WGS) entry which is preliminary data.</text>
</comment>
<evidence type="ECO:0000256" key="1">
    <source>
        <dbReference type="ARBA" id="ARBA00004202"/>
    </source>
</evidence>
<sequence>MCGRISRRDAHRSAGTAPQPGDLRRSPRLLGVHEALSPGTGPDHRPASGDAALLVRGLVKKFGDKTAVDGLDLRLPRGELLALLGPNGAGKTTTVEICEGFTRPDAGEVRVLGLDPIADNDALRTRIGVMLQGGGAYPGAKAKEMLRLCAAYSADPLDPEWLMDALGLTEVANTGFRRLSGGQQQRLSLACALVGRPELVFLDEPTAGLDAHARIVVWELISRLRADGVSILLTTHLLDEAEELADQIVIIDRGRAVAAGTPSDLVRRDAERRLRLSVSGVDAAELRNGLQDALPAGYRCTLSPTGEHVVTGDITPAVVSAIAQFCADRGILIDSLNVASNSLQDVFLSLTGREVRA</sequence>
<dbReference type="InterPro" id="IPR003593">
    <property type="entry name" value="AAA+_ATPase"/>
</dbReference>
<evidence type="ECO:0000256" key="3">
    <source>
        <dbReference type="ARBA" id="ARBA00022741"/>
    </source>
</evidence>
<dbReference type="PANTHER" id="PTHR42711:SF16">
    <property type="entry name" value="ABC TRANSPORTER ATP-BINDING PROTEIN"/>
    <property type="match status" value="1"/>
</dbReference>
<gene>
    <name evidence="8" type="ORF">GCM10009855_21270</name>
</gene>
<dbReference type="PROSITE" id="PS50893">
    <property type="entry name" value="ABC_TRANSPORTER_2"/>
    <property type="match status" value="1"/>
</dbReference>
<evidence type="ECO:0000313" key="8">
    <source>
        <dbReference type="EMBL" id="GAA2380980.1"/>
    </source>
</evidence>
<dbReference type="InterPro" id="IPR027417">
    <property type="entry name" value="P-loop_NTPase"/>
</dbReference>
<dbReference type="Proteomes" id="UP001501170">
    <property type="component" value="Unassembled WGS sequence"/>
</dbReference>
<feature type="domain" description="ABC transporter" evidence="7">
    <location>
        <begin position="53"/>
        <end position="278"/>
    </location>
</feature>
<dbReference type="InterPro" id="IPR003439">
    <property type="entry name" value="ABC_transporter-like_ATP-bd"/>
</dbReference>
<dbReference type="InterPro" id="IPR017871">
    <property type="entry name" value="ABC_transporter-like_CS"/>
</dbReference>
<keyword evidence="2" id="KW-0813">Transport</keyword>
<dbReference type="EMBL" id="BAAARB010000010">
    <property type="protein sequence ID" value="GAA2380980.1"/>
    <property type="molecule type" value="Genomic_DNA"/>
</dbReference>
<dbReference type="CDD" id="cd03230">
    <property type="entry name" value="ABC_DR_subfamily_A"/>
    <property type="match status" value="1"/>
</dbReference>
<keyword evidence="5" id="KW-0046">Antibiotic resistance</keyword>
<comment type="subcellular location">
    <subcellularLocation>
        <location evidence="1">Cell membrane</location>
        <topology evidence="1">Peripheral membrane protein</topology>
    </subcellularLocation>
</comment>
<dbReference type="SMART" id="SM00382">
    <property type="entry name" value="AAA"/>
    <property type="match status" value="1"/>
</dbReference>
<dbReference type="Gene3D" id="3.40.50.300">
    <property type="entry name" value="P-loop containing nucleotide triphosphate hydrolases"/>
    <property type="match status" value="1"/>
</dbReference>
<evidence type="ECO:0000256" key="2">
    <source>
        <dbReference type="ARBA" id="ARBA00022448"/>
    </source>
</evidence>
<dbReference type="InterPro" id="IPR050763">
    <property type="entry name" value="ABC_transporter_ATP-binding"/>
</dbReference>
<evidence type="ECO:0000256" key="6">
    <source>
        <dbReference type="SAM" id="MobiDB-lite"/>
    </source>
</evidence>
<evidence type="ECO:0000256" key="5">
    <source>
        <dbReference type="ARBA" id="ARBA00023251"/>
    </source>
</evidence>
<protein>
    <submittedName>
        <fullName evidence="8">ABC transporter ATP-binding protein</fullName>
    </submittedName>
</protein>
<dbReference type="PANTHER" id="PTHR42711">
    <property type="entry name" value="ABC TRANSPORTER ATP-BINDING PROTEIN"/>
    <property type="match status" value="1"/>
</dbReference>
<keyword evidence="3" id="KW-0547">Nucleotide-binding</keyword>
<dbReference type="SUPFAM" id="SSF52540">
    <property type="entry name" value="P-loop containing nucleoside triphosphate hydrolases"/>
    <property type="match status" value="1"/>
</dbReference>
<reference evidence="8 9" key="1">
    <citation type="journal article" date="2019" name="Int. J. Syst. Evol. Microbiol.">
        <title>The Global Catalogue of Microorganisms (GCM) 10K type strain sequencing project: providing services to taxonomists for standard genome sequencing and annotation.</title>
        <authorList>
            <consortium name="The Broad Institute Genomics Platform"/>
            <consortium name="The Broad Institute Genome Sequencing Center for Infectious Disease"/>
            <person name="Wu L."/>
            <person name="Ma J."/>
        </authorList>
    </citation>
    <scope>NUCLEOTIDE SEQUENCE [LARGE SCALE GENOMIC DNA]</scope>
    <source>
        <strain evidence="8 9">JCM 16227</strain>
    </source>
</reference>
<keyword evidence="4 8" id="KW-0067">ATP-binding</keyword>
<dbReference type="Pfam" id="PF00005">
    <property type="entry name" value="ABC_tran"/>
    <property type="match status" value="1"/>
</dbReference>